<dbReference type="GO" id="GO:0005886">
    <property type="term" value="C:plasma membrane"/>
    <property type="evidence" value="ECO:0007669"/>
    <property type="project" value="TreeGrafter"/>
</dbReference>
<gene>
    <name evidence="12" type="ORF">OTU49_000620</name>
</gene>
<dbReference type="InterPro" id="IPR000276">
    <property type="entry name" value="GPCR_Rhodpsn"/>
</dbReference>
<comment type="similarity">
    <text evidence="2">Belongs to the G-protein coupled receptor 1 family.</text>
</comment>
<evidence type="ECO:0000256" key="1">
    <source>
        <dbReference type="ARBA" id="ARBA00004141"/>
    </source>
</evidence>
<feature type="compositionally biased region" description="Basic and acidic residues" evidence="9">
    <location>
        <begin position="448"/>
        <end position="462"/>
    </location>
</feature>
<sequence>MVVYLNTFLHSTINYYLVNLAVADLLITVFCWPTIVNRITYPLYLLGRPLCRISVLTQGTCVTVSVLTLATVACDRVYAVLLPIRAHSASSKPLTIIVILWLFSFAVAFPSFYVRDTRVIQWNDLHEESCADFLCSDTHRQIFNYYRILLLATLFFVPGVVMGLAYTLIIYHLWCARRGPSDAASGTSITPEPHARARRKIVKMTAMVLLAFSVCWTPLHALIIYDLSVDYMLPWWFEPALFWAYFLGYSNSALNPLLYGGFSDNFRLGFKKILGRRRRASEQTSGRIRATASSLLSRNPASKRTSTSVSRQTSNSLTHQTSSSVSRQTSNSLSRNPLSPQSSLSLSRVSSGNMNASKHTSSSFSSQEPTRHRQIASQNPDTLSSQQLVNTSEAKEIDSPTQATYDREELGVLSSEGPGECQLDPAIKSDIKTSGNPSQIESGGALEGRNRDQFNHRAEEGGRGQLNSKNKERSKSDVDPMNQGSPLNRGSRDSDTQRRRENFFRASSSDARLVFPDIEEENFVSNGDGIQLEQELTTNSDERLFKELLCLKHNNEQSTKEQLLANNDQQAEKGYGYKQLLEGNLILNNG</sequence>
<feature type="compositionally biased region" description="Polar residues" evidence="9">
    <location>
        <begin position="352"/>
        <end position="368"/>
    </location>
</feature>
<evidence type="ECO:0000256" key="8">
    <source>
        <dbReference type="ARBA" id="ARBA00023224"/>
    </source>
</evidence>
<feature type="compositionally biased region" description="Low complexity" evidence="9">
    <location>
        <begin position="322"/>
        <end position="351"/>
    </location>
</feature>
<keyword evidence="5" id="KW-0297">G-protein coupled receptor</keyword>
<feature type="transmembrane region" description="Helical" evidence="10">
    <location>
        <begin position="55"/>
        <end position="74"/>
    </location>
</feature>
<dbReference type="PROSITE" id="PS50262">
    <property type="entry name" value="G_PROTEIN_RECEP_F1_2"/>
    <property type="match status" value="1"/>
</dbReference>
<feature type="region of interest" description="Disordered" evidence="9">
    <location>
        <begin position="281"/>
        <end position="498"/>
    </location>
</feature>
<feature type="transmembrane region" description="Helical" evidence="10">
    <location>
        <begin position="12"/>
        <end position="35"/>
    </location>
</feature>
<protein>
    <recommendedName>
        <fullName evidence="11">G-protein coupled receptors family 1 profile domain-containing protein</fullName>
    </recommendedName>
</protein>
<dbReference type="Proteomes" id="UP001445076">
    <property type="component" value="Unassembled WGS sequence"/>
</dbReference>
<evidence type="ECO:0000256" key="7">
    <source>
        <dbReference type="ARBA" id="ARBA00023170"/>
    </source>
</evidence>
<dbReference type="Gene3D" id="1.20.1070.10">
    <property type="entry name" value="Rhodopsin 7-helix transmembrane proteins"/>
    <property type="match status" value="1"/>
</dbReference>
<evidence type="ECO:0000256" key="10">
    <source>
        <dbReference type="SAM" id="Phobius"/>
    </source>
</evidence>
<feature type="compositionally biased region" description="Polar residues" evidence="9">
    <location>
        <begin position="432"/>
        <end position="441"/>
    </location>
</feature>
<dbReference type="AlphaFoldDB" id="A0AAW0XPB0"/>
<evidence type="ECO:0000256" key="3">
    <source>
        <dbReference type="ARBA" id="ARBA00022692"/>
    </source>
</evidence>
<evidence type="ECO:0000256" key="9">
    <source>
        <dbReference type="SAM" id="MobiDB-lite"/>
    </source>
</evidence>
<keyword evidence="6 10" id="KW-0472">Membrane</keyword>
<dbReference type="PANTHER" id="PTHR45695:SF9">
    <property type="entry name" value="LEUCOKININ RECEPTOR"/>
    <property type="match status" value="1"/>
</dbReference>
<comment type="caution">
    <text evidence="12">The sequence shown here is derived from an EMBL/GenBank/DDBJ whole genome shotgun (WGS) entry which is preliminary data.</text>
</comment>
<evidence type="ECO:0000256" key="2">
    <source>
        <dbReference type="ARBA" id="ARBA00010663"/>
    </source>
</evidence>
<feature type="transmembrane region" description="Helical" evidence="10">
    <location>
        <begin position="94"/>
        <end position="114"/>
    </location>
</feature>
<feature type="transmembrane region" description="Helical" evidence="10">
    <location>
        <begin position="240"/>
        <end position="262"/>
    </location>
</feature>
<dbReference type="InterPro" id="IPR017452">
    <property type="entry name" value="GPCR_Rhodpsn_7TM"/>
</dbReference>
<evidence type="ECO:0000256" key="6">
    <source>
        <dbReference type="ARBA" id="ARBA00023136"/>
    </source>
</evidence>
<proteinExistence type="inferred from homology"/>
<evidence type="ECO:0000256" key="4">
    <source>
        <dbReference type="ARBA" id="ARBA00022989"/>
    </source>
</evidence>
<accession>A0AAW0XPB0</accession>
<dbReference type="Pfam" id="PF00001">
    <property type="entry name" value="7tm_1"/>
    <property type="match status" value="1"/>
</dbReference>
<organism evidence="12 13">
    <name type="scientific">Cherax quadricarinatus</name>
    <name type="common">Australian red claw crayfish</name>
    <dbReference type="NCBI Taxonomy" id="27406"/>
    <lineage>
        <taxon>Eukaryota</taxon>
        <taxon>Metazoa</taxon>
        <taxon>Ecdysozoa</taxon>
        <taxon>Arthropoda</taxon>
        <taxon>Crustacea</taxon>
        <taxon>Multicrustacea</taxon>
        <taxon>Malacostraca</taxon>
        <taxon>Eumalacostraca</taxon>
        <taxon>Eucarida</taxon>
        <taxon>Decapoda</taxon>
        <taxon>Pleocyemata</taxon>
        <taxon>Astacidea</taxon>
        <taxon>Parastacoidea</taxon>
        <taxon>Parastacidae</taxon>
        <taxon>Cherax</taxon>
    </lineage>
</organism>
<keyword evidence="13" id="KW-1185">Reference proteome</keyword>
<feature type="compositionally biased region" description="Basic and acidic residues" evidence="9">
    <location>
        <begin position="469"/>
        <end position="478"/>
    </location>
</feature>
<dbReference type="PANTHER" id="PTHR45695">
    <property type="entry name" value="LEUCOKININ RECEPTOR-RELATED"/>
    <property type="match status" value="1"/>
</dbReference>
<name>A0AAW0XPB0_CHEQU</name>
<evidence type="ECO:0000256" key="5">
    <source>
        <dbReference type="ARBA" id="ARBA00023040"/>
    </source>
</evidence>
<keyword evidence="8" id="KW-0807">Transducer</keyword>
<dbReference type="GO" id="GO:0004930">
    <property type="term" value="F:G protein-coupled receptor activity"/>
    <property type="evidence" value="ECO:0007669"/>
    <property type="project" value="UniProtKB-KW"/>
</dbReference>
<feature type="compositionally biased region" description="Polar residues" evidence="9">
    <location>
        <begin position="375"/>
        <end position="392"/>
    </location>
</feature>
<evidence type="ECO:0000259" key="11">
    <source>
        <dbReference type="PROSITE" id="PS50262"/>
    </source>
</evidence>
<comment type="subcellular location">
    <subcellularLocation>
        <location evidence="1">Membrane</location>
        <topology evidence="1">Multi-pass membrane protein</topology>
    </subcellularLocation>
</comment>
<keyword evidence="7" id="KW-0675">Receptor</keyword>
<evidence type="ECO:0000313" key="13">
    <source>
        <dbReference type="Proteomes" id="UP001445076"/>
    </source>
</evidence>
<dbReference type="PRINTS" id="PR00237">
    <property type="entry name" value="GPCRRHODOPSN"/>
</dbReference>
<evidence type="ECO:0000313" key="12">
    <source>
        <dbReference type="EMBL" id="KAK8744800.1"/>
    </source>
</evidence>
<feature type="transmembrane region" description="Helical" evidence="10">
    <location>
        <begin position="148"/>
        <end position="171"/>
    </location>
</feature>
<dbReference type="SUPFAM" id="SSF81321">
    <property type="entry name" value="Family A G protein-coupled receptor-like"/>
    <property type="match status" value="1"/>
</dbReference>
<keyword evidence="3 10" id="KW-0812">Transmembrane</keyword>
<feature type="domain" description="G-protein coupled receptors family 1 profile" evidence="11">
    <location>
        <begin position="1"/>
        <end position="259"/>
    </location>
</feature>
<reference evidence="12 13" key="1">
    <citation type="journal article" date="2024" name="BMC Genomics">
        <title>Genome assembly of redclaw crayfish (Cherax quadricarinatus) provides insights into its immune adaptation and hypoxia tolerance.</title>
        <authorList>
            <person name="Liu Z."/>
            <person name="Zheng J."/>
            <person name="Li H."/>
            <person name="Fang K."/>
            <person name="Wang S."/>
            <person name="He J."/>
            <person name="Zhou D."/>
            <person name="Weng S."/>
            <person name="Chi M."/>
            <person name="Gu Z."/>
            <person name="He J."/>
            <person name="Li F."/>
            <person name="Wang M."/>
        </authorList>
    </citation>
    <scope>NUCLEOTIDE SEQUENCE [LARGE SCALE GENOMIC DNA]</scope>
    <source>
        <strain evidence="12">ZL_2023a</strain>
    </source>
</reference>
<feature type="transmembrane region" description="Helical" evidence="10">
    <location>
        <begin position="206"/>
        <end position="228"/>
    </location>
</feature>
<feature type="compositionally biased region" description="Polar residues" evidence="9">
    <location>
        <begin position="282"/>
        <end position="321"/>
    </location>
</feature>
<dbReference type="EMBL" id="JARKIK010000021">
    <property type="protein sequence ID" value="KAK8744800.1"/>
    <property type="molecule type" value="Genomic_DNA"/>
</dbReference>
<keyword evidence="4 10" id="KW-1133">Transmembrane helix</keyword>